<organism evidence="6 7">
    <name type="scientific">Marinobacter litoralis</name>
    <dbReference type="NCBI Taxonomy" id="187981"/>
    <lineage>
        <taxon>Bacteria</taxon>
        <taxon>Pseudomonadati</taxon>
        <taxon>Pseudomonadota</taxon>
        <taxon>Gammaproteobacteria</taxon>
        <taxon>Pseudomonadales</taxon>
        <taxon>Marinobacteraceae</taxon>
        <taxon>Marinobacter</taxon>
    </lineage>
</organism>
<dbReference type="SMART" id="SM00346">
    <property type="entry name" value="HTH_ICLR"/>
    <property type="match status" value="1"/>
</dbReference>
<keyword evidence="2" id="KW-0238">DNA-binding</keyword>
<dbReference type="Proteomes" id="UP000265903">
    <property type="component" value="Unassembled WGS sequence"/>
</dbReference>
<feature type="domain" description="HTH iclR-type" evidence="4">
    <location>
        <begin position="8"/>
        <end position="69"/>
    </location>
</feature>
<proteinExistence type="predicted"/>
<evidence type="ECO:0000313" key="7">
    <source>
        <dbReference type="Proteomes" id="UP000265903"/>
    </source>
</evidence>
<dbReference type="Pfam" id="PF01614">
    <property type="entry name" value="IclR_C"/>
    <property type="match status" value="1"/>
</dbReference>
<dbReference type="PROSITE" id="PS51078">
    <property type="entry name" value="ICLR_ED"/>
    <property type="match status" value="1"/>
</dbReference>
<dbReference type="Pfam" id="PF09339">
    <property type="entry name" value="HTH_IclR"/>
    <property type="match status" value="1"/>
</dbReference>
<protein>
    <submittedName>
        <fullName evidence="6">Pca regulon regulatory protein</fullName>
    </submittedName>
</protein>
<dbReference type="InterPro" id="IPR014757">
    <property type="entry name" value="Tscrpt_reg_IclR_C"/>
</dbReference>
<gene>
    <name evidence="6" type="primary">pcaR</name>
    <name evidence="6" type="ORF">DOQ08_03172</name>
</gene>
<feature type="domain" description="IclR-ED" evidence="5">
    <location>
        <begin position="70"/>
        <end position="251"/>
    </location>
</feature>
<dbReference type="GO" id="GO:0003677">
    <property type="term" value="F:DNA binding"/>
    <property type="evidence" value="ECO:0007669"/>
    <property type="project" value="UniProtKB-KW"/>
</dbReference>
<evidence type="ECO:0000256" key="2">
    <source>
        <dbReference type="ARBA" id="ARBA00023125"/>
    </source>
</evidence>
<keyword evidence="7" id="KW-1185">Reference proteome</keyword>
<dbReference type="InterPro" id="IPR005471">
    <property type="entry name" value="Tscrpt_reg_IclR_N"/>
</dbReference>
<dbReference type="AlphaFoldDB" id="A0A3M2R8J2"/>
<evidence type="ECO:0000256" key="3">
    <source>
        <dbReference type="ARBA" id="ARBA00023163"/>
    </source>
</evidence>
<dbReference type="InterPro" id="IPR029016">
    <property type="entry name" value="GAF-like_dom_sf"/>
</dbReference>
<dbReference type="Gene3D" id="1.10.10.10">
    <property type="entry name" value="Winged helix-like DNA-binding domain superfamily/Winged helix DNA-binding domain"/>
    <property type="match status" value="1"/>
</dbReference>
<dbReference type="InterPro" id="IPR036390">
    <property type="entry name" value="WH_DNA-bd_sf"/>
</dbReference>
<dbReference type="PANTHER" id="PTHR30136">
    <property type="entry name" value="HELIX-TURN-HELIX TRANSCRIPTIONAL REGULATOR, ICLR FAMILY"/>
    <property type="match status" value="1"/>
</dbReference>
<dbReference type="SUPFAM" id="SSF55781">
    <property type="entry name" value="GAF domain-like"/>
    <property type="match status" value="1"/>
</dbReference>
<keyword evidence="1" id="KW-0805">Transcription regulation</keyword>
<dbReference type="EMBL" id="QMDL01000006">
    <property type="protein sequence ID" value="RMJ01590.1"/>
    <property type="molecule type" value="Genomic_DNA"/>
</dbReference>
<evidence type="ECO:0000313" key="6">
    <source>
        <dbReference type="EMBL" id="RMJ01590.1"/>
    </source>
</evidence>
<evidence type="ECO:0000259" key="4">
    <source>
        <dbReference type="PROSITE" id="PS51077"/>
    </source>
</evidence>
<dbReference type="GO" id="GO:0003700">
    <property type="term" value="F:DNA-binding transcription factor activity"/>
    <property type="evidence" value="ECO:0007669"/>
    <property type="project" value="TreeGrafter"/>
</dbReference>
<sequence>MSQKDYTVPALQKGLRILEMFDSNCRALSQVEMAQSLGVSTSSLYRIVQTLVSMGYLNKIGTNTYSLGTQVVSRGFSYLASREIVEVAAPFVTRLRDSTSLSSHVGVRDGTEVLYVYRALALQRVSVNVPVGTRFPLHTTAMGRALLTGMSPAELQHLFQGQRLDGYPRPAPQSMPELMALCEKERAQGWTHHYSDHSTALAIPIRNFTGQVIAAINISGPDPVMNTEGVMETLLSELKHTAAEVMRHVGGMNYR</sequence>
<dbReference type="GO" id="GO:0045892">
    <property type="term" value="P:negative regulation of DNA-templated transcription"/>
    <property type="evidence" value="ECO:0007669"/>
    <property type="project" value="TreeGrafter"/>
</dbReference>
<evidence type="ECO:0000259" key="5">
    <source>
        <dbReference type="PROSITE" id="PS51078"/>
    </source>
</evidence>
<keyword evidence="3" id="KW-0804">Transcription</keyword>
<dbReference type="PANTHER" id="PTHR30136:SF34">
    <property type="entry name" value="TRANSCRIPTIONAL REGULATOR"/>
    <property type="match status" value="1"/>
</dbReference>
<accession>A0A3M2R8J2</accession>
<evidence type="ECO:0000256" key="1">
    <source>
        <dbReference type="ARBA" id="ARBA00023015"/>
    </source>
</evidence>
<dbReference type="InterPro" id="IPR036388">
    <property type="entry name" value="WH-like_DNA-bd_sf"/>
</dbReference>
<dbReference type="RefSeq" id="WP_114335950.1">
    <property type="nucleotide sequence ID" value="NZ_QMDL01000006.1"/>
</dbReference>
<name>A0A3M2R8J2_9GAMM</name>
<dbReference type="OrthoDB" id="9807558at2"/>
<dbReference type="SUPFAM" id="SSF46785">
    <property type="entry name" value="Winged helix' DNA-binding domain"/>
    <property type="match status" value="1"/>
</dbReference>
<dbReference type="InterPro" id="IPR050707">
    <property type="entry name" value="HTH_MetabolicPath_Reg"/>
</dbReference>
<reference evidence="6 7" key="1">
    <citation type="submission" date="2018-08" db="EMBL/GenBank/DDBJ databases">
        <title>Whole Genome Sequence of the Moderate Halophilic Marine Bacterium Marinobacter litoralis Sw-45.</title>
        <authorList>
            <person name="Musa H."/>
        </authorList>
    </citation>
    <scope>NUCLEOTIDE SEQUENCE [LARGE SCALE GENOMIC DNA]</scope>
    <source>
        <strain evidence="6 7">Sw-45</strain>
    </source>
</reference>
<dbReference type="Gene3D" id="3.30.450.40">
    <property type="match status" value="1"/>
</dbReference>
<dbReference type="PROSITE" id="PS51077">
    <property type="entry name" value="HTH_ICLR"/>
    <property type="match status" value="1"/>
</dbReference>
<comment type="caution">
    <text evidence="6">The sequence shown here is derived from an EMBL/GenBank/DDBJ whole genome shotgun (WGS) entry which is preliminary data.</text>
</comment>